<keyword evidence="1" id="KW-1133">Transmembrane helix</keyword>
<keyword evidence="3" id="KW-1185">Reference proteome</keyword>
<keyword evidence="1" id="KW-0812">Transmembrane</keyword>
<proteinExistence type="predicted"/>
<gene>
    <name evidence="2" type="ORF">JKJ07_05620</name>
</gene>
<organism evidence="2 3">
    <name type="scientific">Paractinoplanes lichenicola</name>
    <dbReference type="NCBI Taxonomy" id="2802976"/>
    <lineage>
        <taxon>Bacteria</taxon>
        <taxon>Bacillati</taxon>
        <taxon>Actinomycetota</taxon>
        <taxon>Actinomycetes</taxon>
        <taxon>Micromonosporales</taxon>
        <taxon>Micromonosporaceae</taxon>
        <taxon>Paractinoplanes</taxon>
    </lineage>
</organism>
<protein>
    <submittedName>
        <fullName evidence="2">CU044_5270 family protein</fullName>
    </submittedName>
</protein>
<reference evidence="2 3" key="1">
    <citation type="submission" date="2021-01" db="EMBL/GenBank/DDBJ databases">
        <title>Actinoplanes sp. nov. LDG1-01 isolated from lichen.</title>
        <authorList>
            <person name="Saeng-In P."/>
            <person name="Phongsopitanun W."/>
            <person name="Kanchanasin P."/>
            <person name="Yuki M."/>
            <person name="Kudo T."/>
            <person name="Ohkuma M."/>
            <person name="Tanasupawat S."/>
        </authorList>
    </citation>
    <scope>NUCLEOTIDE SEQUENCE [LARGE SCALE GENOMIC DNA]</scope>
    <source>
        <strain evidence="2 3">LDG1-01</strain>
    </source>
</reference>
<dbReference type="NCBIfam" id="NF038083">
    <property type="entry name" value="CU044_5270_fam"/>
    <property type="match status" value="1"/>
</dbReference>
<evidence type="ECO:0000313" key="3">
    <source>
        <dbReference type="Proteomes" id="UP000598996"/>
    </source>
</evidence>
<evidence type="ECO:0000256" key="1">
    <source>
        <dbReference type="SAM" id="Phobius"/>
    </source>
</evidence>
<name>A0ABS1VGJ0_9ACTN</name>
<feature type="transmembrane region" description="Helical" evidence="1">
    <location>
        <begin position="41"/>
        <end position="63"/>
    </location>
</feature>
<accession>A0ABS1VGJ0</accession>
<dbReference type="EMBL" id="JAENHO010000002">
    <property type="protein sequence ID" value="MBL7253788.1"/>
    <property type="molecule type" value="Genomic_DNA"/>
</dbReference>
<dbReference type="RefSeq" id="WP_202990172.1">
    <property type="nucleotide sequence ID" value="NZ_JAENHO010000002.1"/>
</dbReference>
<evidence type="ECO:0000313" key="2">
    <source>
        <dbReference type="EMBL" id="MBL7253788.1"/>
    </source>
</evidence>
<dbReference type="InterPro" id="IPR047789">
    <property type="entry name" value="CU044_5270-like"/>
</dbReference>
<dbReference type="Proteomes" id="UP000598996">
    <property type="component" value="Unassembled WGS sequence"/>
</dbReference>
<keyword evidence="1" id="KW-0472">Membrane</keyword>
<sequence>MNDLDLMEKFRADVPPPAPDVLASARAAMFRAEPPRPRTRWVWRLAPAAALAVAVGVAGVLTLPSEPAGQPGQGPAPATASDAVRVLRLAAAEARREPVLKARPDQFVYVESRYAGTGRRAGVGADGETAPSERRRQVWQSVDGTRTGLLREKDGDTPLDAGFPAYRDKLPTDAKAMRAFLYQDAKPNPKGIPVDQIAFTKVSETLREQYLPPAALAALFEAAATIPGTKTVPRTDFAGRRGVAVSRADAFFRQDLIFDEKTYKFLGERSVVVGELPDVKKGAVINFTAQLRIAIVDRAGQLP</sequence>
<comment type="caution">
    <text evidence="2">The sequence shown here is derived from an EMBL/GenBank/DDBJ whole genome shotgun (WGS) entry which is preliminary data.</text>
</comment>